<dbReference type="GO" id="GO:0005634">
    <property type="term" value="C:nucleus"/>
    <property type="evidence" value="ECO:0007669"/>
    <property type="project" value="UniProtKB-SubCell"/>
</dbReference>
<evidence type="ECO:0000256" key="3">
    <source>
        <dbReference type="ARBA" id="ARBA00023015"/>
    </source>
</evidence>
<keyword evidence="10" id="KW-1185">Reference proteome</keyword>
<proteinExistence type="predicted"/>
<dbReference type="Pfam" id="PF00172">
    <property type="entry name" value="Zn_clus"/>
    <property type="match status" value="1"/>
</dbReference>
<protein>
    <recommendedName>
        <fullName evidence="8">Zn(2)-C6 fungal-type domain-containing protein</fullName>
    </recommendedName>
</protein>
<dbReference type="PANTHER" id="PTHR47540">
    <property type="entry name" value="THIAMINE REPRESSIBLE GENES REGULATORY PROTEIN THI5"/>
    <property type="match status" value="1"/>
</dbReference>
<dbReference type="GO" id="GO:0043565">
    <property type="term" value="F:sequence-specific DNA binding"/>
    <property type="evidence" value="ECO:0007669"/>
    <property type="project" value="TreeGrafter"/>
</dbReference>
<dbReference type="GO" id="GO:0045944">
    <property type="term" value="P:positive regulation of transcription by RNA polymerase II"/>
    <property type="evidence" value="ECO:0007669"/>
    <property type="project" value="TreeGrafter"/>
</dbReference>
<feature type="region of interest" description="Disordered" evidence="7">
    <location>
        <begin position="284"/>
        <end position="322"/>
    </location>
</feature>
<keyword evidence="5" id="KW-0804">Transcription</keyword>
<feature type="compositionally biased region" description="Polar residues" evidence="7">
    <location>
        <begin position="70"/>
        <end position="84"/>
    </location>
</feature>
<evidence type="ECO:0000313" key="10">
    <source>
        <dbReference type="Proteomes" id="UP001215598"/>
    </source>
</evidence>
<dbReference type="PROSITE" id="PS50048">
    <property type="entry name" value="ZN2_CY6_FUNGAL_2"/>
    <property type="match status" value="1"/>
</dbReference>
<dbReference type="EMBL" id="JARKIB010000023">
    <property type="protein sequence ID" value="KAJ7766758.1"/>
    <property type="molecule type" value="Genomic_DNA"/>
</dbReference>
<gene>
    <name evidence="9" type="ORF">B0H16DRAFT_372338</name>
</gene>
<dbReference type="SUPFAM" id="SSF57701">
    <property type="entry name" value="Zn2/Cys6 DNA-binding domain"/>
    <property type="match status" value="1"/>
</dbReference>
<dbReference type="PANTHER" id="PTHR47540:SF1">
    <property type="entry name" value="ACTIVATOR OF STRESS GENES 1-RELATED"/>
    <property type="match status" value="1"/>
</dbReference>
<name>A0AAD7NM32_9AGAR</name>
<keyword evidence="2" id="KW-0862">Zinc</keyword>
<accession>A0AAD7NM32</accession>
<keyword evidence="6" id="KW-0539">Nucleus</keyword>
<evidence type="ECO:0000256" key="2">
    <source>
        <dbReference type="ARBA" id="ARBA00022833"/>
    </source>
</evidence>
<dbReference type="Proteomes" id="UP001215598">
    <property type="component" value="Unassembled WGS sequence"/>
</dbReference>
<feature type="region of interest" description="Disordered" evidence="7">
    <location>
        <begin position="240"/>
        <end position="268"/>
    </location>
</feature>
<dbReference type="GO" id="GO:0008270">
    <property type="term" value="F:zinc ion binding"/>
    <property type="evidence" value="ECO:0007669"/>
    <property type="project" value="InterPro"/>
</dbReference>
<feature type="compositionally biased region" description="Polar residues" evidence="7">
    <location>
        <begin position="1"/>
        <end position="12"/>
    </location>
</feature>
<feature type="domain" description="Zn(2)-C6 fungal-type" evidence="8">
    <location>
        <begin position="87"/>
        <end position="117"/>
    </location>
</feature>
<dbReference type="InterPro" id="IPR001138">
    <property type="entry name" value="Zn2Cys6_DnaBD"/>
</dbReference>
<dbReference type="PROSITE" id="PS00463">
    <property type="entry name" value="ZN2_CY6_FUNGAL_1"/>
    <property type="match status" value="1"/>
</dbReference>
<evidence type="ECO:0000256" key="7">
    <source>
        <dbReference type="SAM" id="MobiDB-lite"/>
    </source>
</evidence>
<reference evidence="9" key="1">
    <citation type="submission" date="2023-03" db="EMBL/GenBank/DDBJ databases">
        <title>Massive genome expansion in bonnet fungi (Mycena s.s.) driven by repeated elements and novel gene families across ecological guilds.</title>
        <authorList>
            <consortium name="Lawrence Berkeley National Laboratory"/>
            <person name="Harder C.B."/>
            <person name="Miyauchi S."/>
            <person name="Viragh M."/>
            <person name="Kuo A."/>
            <person name="Thoen E."/>
            <person name="Andreopoulos B."/>
            <person name="Lu D."/>
            <person name="Skrede I."/>
            <person name="Drula E."/>
            <person name="Henrissat B."/>
            <person name="Morin E."/>
            <person name="Kohler A."/>
            <person name="Barry K."/>
            <person name="LaButti K."/>
            <person name="Morin E."/>
            <person name="Salamov A."/>
            <person name="Lipzen A."/>
            <person name="Mereny Z."/>
            <person name="Hegedus B."/>
            <person name="Baldrian P."/>
            <person name="Stursova M."/>
            <person name="Weitz H."/>
            <person name="Taylor A."/>
            <person name="Grigoriev I.V."/>
            <person name="Nagy L.G."/>
            <person name="Martin F."/>
            <person name="Kauserud H."/>
        </authorList>
    </citation>
    <scope>NUCLEOTIDE SEQUENCE</scope>
    <source>
        <strain evidence="9">CBHHK182m</strain>
    </source>
</reference>
<keyword evidence="3" id="KW-0805">Transcription regulation</keyword>
<comment type="caution">
    <text evidence="9">The sequence shown here is derived from an EMBL/GenBank/DDBJ whole genome shotgun (WGS) entry which is preliminary data.</text>
</comment>
<evidence type="ECO:0000259" key="8">
    <source>
        <dbReference type="PROSITE" id="PS50048"/>
    </source>
</evidence>
<feature type="compositionally biased region" description="Low complexity" evidence="7">
    <location>
        <begin position="298"/>
        <end position="310"/>
    </location>
</feature>
<dbReference type="GO" id="GO:0000981">
    <property type="term" value="F:DNA-binding transcription factor activity, RNA polymerase II-specific"/>
    <property type="evidence" value="ECO:0007669"/>
    <property type="project" value="InterPro"/>
</dbReference>
<dbReference type="CDD" id="cd00067">
    <property type="entry name" value="GAL4"/>
    <property type="match status" value="1"/>
</dbReference>
<dbReference type="InterPro" id="IPR036864">
    <property type="entry name" value="Zn2-C6_fun-type_DNA-bd_sf"/>
</dbReference>
<feature type="region of interest" description="Disordered" evidence="7">
    <location>
        <begin position="1"/>
        <end position="84"/>
    </location>
</feature>
<dbReference type="InterPro" id="IPR051711">
    <property type="entry name" value="Stress_Response_Reg"/>
</dbReference>
<feature type="compositionally biased region" description="Polar residues" evidence="7">
    <location>
        <begin position="25"/>
        <end position="46"/>
    </location>
</feature>
<dbReference type="SMART" id="SM00066">
    <property type="entry name" value="GAL4"/>
    <property type="match status" value="1"/>
</dbReference>
<keyword evidence="4" id="KW-0238">DNA-binding</keyword>
<sequence length="445" mass="48676">MSFQPIQGSHSLHANHRPPSLKLSHFSTKSQQWDLGSDEPSPTSHSPFDADGSSSSSPVRRRSSQELDNLHNTPGPPSSSRQRTTQACGQCRQRKTRCSGDHPVCKRCTARGLICQYSGRERVRGPAKARMRTALSSSSLDLRFADNLHASQGVKQEDESDLVRYSMDYSNEPQAQHQHLALPTQSQFPFSQSYSQPGSPGLDPPPHLEISPLQVAHPDQFYPLPVPPFLQQHYVRRVQSQSALGAPEGYRRPQTFAPRPTSFDSPASSRFGLSVVEFDLRTPNSQTHNYLDDRESSGSESLSTGSIFSLENAPHSSEPPLSRSASAFDLRLLNQVSQYRHQSLSGLQIDGGNAGYPDDALRLGFHSRAGSLSSLDDLSSPLSPPGPIPVPQINGKFGNPWAEDQRVTVREVALVCPSPVTPISFGADGTFYDHGLHGANVRSNN</sequence>
<evidence type="ECO:0000256" key="6">
    <source>
        <dbReference type="ARBA" id="ARBA00023242"/>
    </source>
</evidence>
<feature type="region of interest" description="Disordered" evidence="7">
    <location>
        <begin position="188"/>
        <end position="209"/>
    </location>
</feature>
<feature type="compositionally biased region" description="Low complexity" evidence="7">
    <location>
        <begin position="188"/>
        <end position="201"/>
    </location>
</feature>
<dbReference type="Gene3D" id="4.10.240.10">
    <property type="entry name" value="Zn(2)-C6 fungal-type DNA-binding domain"/>
    <property type="match status" value="1"/>
</dbReference>
<evidence type="ECO:0000256" key="4">
    <source>
        <dbReference type="ARBA" id="ARBA00023125"/>
    </source>
</evidence>
<comment type="subcellular location">
    <subcellularLocation>
        <location evidence="1">Nucleus</location>
    </subcellularLocation>
</comment>
<evidence type="ECO:0000256" key="1">
    <source>
        <dbReference type="ARBA" id="ARBA00004123"/>
    </source>
</evidence>
<evidence type="ECO:0000313" key="9">
    <source>
        <dbReference type="EMBL" id="KAJ7766758.1"/>
    </source>
</evidence>
<dbReference type="AlphaFoldDB" id="A0AAD7NM32"/>
<evidence type="ECO:0000256" key="5">
    <source>
        <dbReference type="ARBA" id="ARBA00023163"/>
    </source>
</evidence>
<organism evidence="9 10">
    <name type="scientific">Mycena metata</name>
    <dbReference type="NCBI Taxonomy" id="1033252"/>
    <lineage>
        <taxon>Eukaryota</taxon>
        <taxon>Fungi</taxon>
        <taxon>Dikarya</taxon>
        <taxon>Basidiomycota</taxon>
        <taxon>Agaricomycotina</taxon>
        <taxon>Agaricomycetes</taxon>
        <taxon>Agaricomycetidae</taxon>
        <taxon>Agaricales</taxon>
        <taxon>Marasmiineae</taxon>
        <taxon>Mycenaceae</taxon>
        <taxon>Mycena</taxon>
    </lineage>
</organism>